<keyword evidence="6" id="KW-0282">Flagellum</keyword>
<comment type="similarity">
    <text evidence="1">Belongs to the FlgD family.</text>
</comment>
<dbReference type="EMBL" id="JAMCOF010000003">
    <property type="protein sequence ID" value="MCL6229469.1"/>
    <property type="molecule type" value="Genomic_DNA"/>
</dbReference>
<keyword evidence="6" id="KW-0966">Cell projection</keyword>
<dbReference type="NCBIfam" id="NF004670">
    <property type="entry name" value="PRK06009.1"/>
    <property type="match status" value="1"/>
</dbReference>
<evidence type="ECO:0000256" key="4">
    <source>
        <dbReference type="ARBA" id="ARBA00024746"/>
    </source>
</evidence>
<evidence type="ECO:0000256" key="1">
    <source>
        <dbReference type="ARBA" id="ARBA00010577"/>
    </source>
</evidence>
<keyword evidence="7" id="KW-1185">Reference proteome</keyword>
<comment type="caution">
    <text evidence="6">The sequence shown here is derived from an EMBL/GenBank/DDBJ whole genome shotgun (WGS) entry which is preliminary data.</text>
</comment>
<name>A0ABT0PA03_9HYPH</name>
<evidence type="ECO:0000256" key="2">
    <source>
        <dbReference type="ARBA" id="ARBA00016013"/>
    </source>
</evidence>
<dbReference type="Pfam" id="PF03963">
    <property type="entry name" value="FlgD"/>
    <property type="match status" value="1"/>
</dbReference>
<feature type="region of interest" description="Disordered" evidence="5">
    <location>
        <begin position="143"/>
        <end position="169"/>
    </location>
</feature>
<keyword evidence="3" id="KW-1005">Bacterial flagellum biogenesis</keyword>
<feature type="compositionally biased region" description="Basic and acidic residues" evidence="5">
    <location>
        <begin position="143"/>
        <end position="163"/>
    </location>
</feature>
<gene>
    <name evidence="6" type="primary">flgD</name>
    <name evidence="6" type="ORF">M4Z11_02410</name>
</gene>
<comment type="function">
    <text evidence="4">Required for flagellar hook formation. May act as a scaffolding protein.</text>
</comment>
<protein>
    <recommendedName>
        <fullName evidence="2">Basal-body rod modification protein FlgD</fullName>
    </recommendedName>
</protein>
<sequence>MVLDAVSALRSYSQDSGGQPEIAGAKRNADYDTFIKLLVAQMKNQDPTNPMDSTEFVAQLASFSSVEQGIKMNETLAQMLSNGSINGAEGYVGKYIQFTDEKDTVIEGYVVSIDIYSDGIVATLDNDEKVVIGPGVKVMAEKPDIENDKPGENGDKIEADGRKSYVGRF</sequence>
<organism evidence="6 7">
    <name type="scientific">Bartonella bilalgolemii</name>
    <dbReference type="NCBI Taxonomy" id="2942911"/>
    <lineage>
        <taxon>Bacteria</taxon>
        <taxon>Pseudomonadati</taxon>
        <taxon>Pseudomonadota</taxon>
        <taxon>Alphaproteobacteria</taxon>
        <taxon>Hyphomicrobiales</taxon>
        <taxon>Bartonellaceae</taxon>
        <taxon>Bartonella</taxon>
    </lineage>
</organism>
<proteinExistence type="inferred from homology"/>
<evidence type="ECO:0000256" key="5">
    <source>
        <dbReference type="SAM" id="MobiDB-lite"/>
    </source>
</evidence>
<dbReference type="Proteomes" id="UP001523003">
    <property type="component" value="Unassembled WGS sequence"/>
</dbReference>
<keyword evidence="6" id="KW-0969">Cilium</keyword>
<dbReference type="RefSeq" id="WP_249675730.1">
    <property type="nucleotide sequence ID" value="NZ_JAMCOF010000003.1"/>
</dbReference>
<dbReference type="InterPro" id="IPR005648">
    <property type="entry name" value="FlgD"/>
</dbReference>
<evidence type="ECO:0000256" key="3">
    <source>
        <dbReference type="ARBA" id="ARBA00022795"/>
    </source>
</evidence>
<accession>A0ABT0PA03</accession>
<evidence type="ECO:0000313" key="6">
    <source>
        <dbReference type="EMBL" id="MCL6229469.1"/>
    </source>
</evidence>
<evidence type="ECO:0000313" key="7">
    <source>
        <dbReference type="Proteomes" id="UP001523003"/>
    </source>
</evidence>
<reference evidence="6 7" key="1">
    <citation type="submission" date="2022-05" db="EMBL/GenBank/DDBJ databases">
        <title>Description of the Bartonella bilalgolemii sp. nov. Isolated from Apodemus uralensis (Pallas 1811).</title>
        <authorList>
            <person name="Zgheib R."/>
            <person name="Celebi B."/>
        </authorList>
    </citation>
    <scope>NUCLEOTIDE SEQUENCE [LARGE SCALE GENOMIC DNA]</scope>
    <source>
        <strain evidence="6 7">G70</strain>
    </source>
</reference>